<dbReference type="AlphaFoldDB" id="A0A6G8PZ55"/>
<feature type="domain" description="Phage shock protein PspC N-terminal" evidence="7">
    <location>
        <begin position="3"/>
        <end position="61"/>
    </location>
</feature>
<comment type="subcellular location">
    <subcellularLocation>
        <location evidence="1">Cell membrane</location>
        <topology evidence="1">Single-pass membrane protein</topology>
    </subcellularLocation>
</comment>
<evidence type="ECO:0000313" key="8">
    <source>
        <dbReference type="EMBL" id="QIN79486.1"/>
    </source>
</evidence>
<dbReference type="GO" id="GO:0005886">
    <property type="term" value="C:plasma membrane"/>
    <property type="evidence" value="ECO:0007669"/>
    <property type="project" value="UniProtKB-SubCell"/>
</dbReference>
<keyword evidence="4 6" id="KW-1133">Transmembrane helix</keyword>
<dbReference type="Pfam" id="PF04024">
    <property type="entry name" value="PspC"/>
    <property type="match status" value="1"/>
</dbReference>
<accession>A0A6G8PZ55</accession>
<evidence type="ECO:0000256" key="2">
    <source>
        <dbReference type="ARBA" id="ARBA00022475"/>
    </source>
</evidence>
<feature type="transmembrane region" description="Helical" evidence="6">
    <location>
        <begin position="32"/>
        <end position="59"/>
    </location>
</feature>
<sequence length="65" mass="7156">MGLKRATRDRWIAGVCGGLAHRYGWRPGLVRLALVLVIVLIPGFNVIPLVAYALAAYFLPESEAY</sequence>
<dbReference type="EMBL" id="CP045121">
    <property type="protein sequence ID" value="QIN79486.1"/>
    <property type="molecule type" value="Genomic_DNA"/>
</dbReference>
<evidence type="ECO:0000256" key="4">
    <source>
        <dbReference type="ARBA" id="ARBA00022989"/>
    </source>
</evidence>
<dbReference type="InterPro" id="IPR007168">
    <property type="entry name" value="Phageshock_PspC_N"/>
</dbReference>
<protein>
    <submittedName>
        <fullName evidence="8">PspC domain-containing protein</fullName>
    </submittedName>
</protein>
<name>A0A6G8PZ55_9ACTN</name>
<evidence type="ECO:0000313" key="9">
    <source>
        <dbReference type="Proteomes" id="UP000502706"/>
    </source>
</evidence>
<evidence type="ECO:0000256" key="5">
    <source>
        <dbReference type="ARBA" id="ARBA00023136"/>
    </source>
</evidence>
<dbReference type="PANTHER" id="PTHR33885">
    <property type="entry name" value="PHAGE SHOCK PROTEIN C"/>
    <property type="match status" value="1"/>
</dbReference>
<keyword evidence="2" id="KW-1003">Cell membrane</keyword>
<evidence type="ECO:0000256" key="3">
    <source>
        <dbReference type="ARBA" id="ARBA00022692"/>
    </source>
</evidence>
<reference evidence="8 9" key="1">
    <citation type="submission" date="2019-10" db="EMBL/GenBank/DDBJ databases">
        <title>Rubrobacter sp nov SCSIO 52915 isolated from a deep-sea sediment in the South China Sea.</title>
        <authorList>
            <person name="Chen R.W."/>
        </authorList>
    </citation>
    <scope>NUCLEOTIDE SEQUENCE [LARGE SCALE GENOMIC DNA]</scope>
    <source>
        <strain evidence="8 9">SCSIO 52915</strain>
    </source>
</reference>
<evidence type="ECO:0000256" key="6">
    <source>
        <dbReference type="SAM" id="Phobius"/>
    </source>
</evidence>
<proteinExistence type="predicted"/>
<dbReference type="RefSeq" id="WP_166397152.1">
    <property type="nucleotide sequence ID" value="NZ_CP045121.1"/>
</dbReference>
<dbReference type="PANTHER" id="PTHR33885:SF3">
    <property type="entry name" value="PHAGE SHOCK PROTEIN C"/>
    <property type="match status" value="1"/>
</dbReference>
<keyword evidence="3 6" id="KW-0812">Transmembrane</keyword>
<keyword evidence="5 6" id="KW-0472">Membrane</keyword>
<organism evidence="8 9">
    <name type="scientific">Rubrobacter marinus</name>
    <dbReference type="NCBI Taxonomy" id="2653852"/>
    <lineage>
        <taxon>Bacteria</taxon>
        <taxon>Bacillati</taxon>
        <taxon>Actinomycetota</taxon>
        <taxon>Rubrobacteria</taxon>
        <taxon>Rubrobacterales</taxon>
        <taxon>Rubrobacteraceae</taxon>
        <taxon>Rubrobacter</taxon>
    </lineage>
</organism>
<evidence type="ECO:0000256" key="1">
    <source>
        <dbReference type="ARBA" id="ARBA00004162"/>
    </source>
</evidence>
<dbReference type="InterPro" id="IPR052027">
    <property type="entry name" value="PspC"/>
</dbReference>
<gene>
    <name evidence="8" type="ORF">GBA65_14255</name>
</gene>
<evidence type="ECO:0000259" key="7">
    <source>
        <dbReference type="Pfam" id="PF04024"/>
    </source>
</evidence>
<keyword evidence="9" id="KW-1185">Reference proteome</keyword>
<dbReference type="KEGG" id="rmar:GBA65_14255"/>
<dbReference type="Proteomes" id="UP000502706">
    <property type="component" value="Chromosome"/>
</dbReference>